<gene>
    <name evidence="2" type="ORF">H9622_02895</name>
</gene>
<feature type="compositionally biased region" description="Basic and acidic residues" evidence="1">
    <location>
        <begin position="16"/>
        <end position="27"/>
    </location>
</feature>
<dbReference type="RefSeq" id="WP_191765661.1">
    <property type="nucleotide sequence ID" value="NZ_JACSPM010000001.1"/>
</dbReference>
<evidence type="ECO:0000313" key="2">
    <source>
        <dbReference type="EMBL" id="MBD8022537.1"/>
    </source>
</evidence>
<sequence length="77" mass="7952">MSYPNQPPVAPGDGDDLTREEADERGGDIAAGDPDVLTGDDDRPLDPDVDDDAISSAAADERAATEGTLDGEIDARP</sequence>
<name>A0ABR8X031_9MICO</name>
<protein>
    <recommendedName>
        <fullName evidence="4">Sugar ABC transporter ATPase</fullName>
    </recommendedName>
</protein>
<evidence type="ECO:0000313" key="3">
    <source>
        <dbReference type="Proteomes" id="UP000602532"/>
    </source>
</evidence>
<dbReference type="EMBL" id="JACSPM010000001">
    <property type="protein sequence ID" value="MBD8022537.1"/>
    <property type="molecule type" value="Genomic_DNA"/>
</dbReference>
<accession>A0ABR8X031</accession>
<dbReference type="Proteomes" id="UP000602532">
    <property type="component" value="Unassembled WGS sequence"/>
</dbReference>
<keyword evidence="3" id="KW-1185">Reference proteome</keyword>
<feature type="region of interest" description="Disordered" evidence="1">
    <location>
        <begin position="1"/>
        <end position="77"/>
    </location>
</feature>
<evidence type="ECO:0008006" key="4">
    <source>
        <dbReference type="Google" id="ProtNLM"/>
    </source>
</evidence>
<reference evidence="2 3" key="1">
    <citation type="submission" date="2020-08" db="EMBL/GenBank/DDBJ databases">
        <title>A Genomic Blueprint of the Chicken Gut Microbiome.</title>
        <authorList>
            <person name="Gilroy R."/>
            <person name="Ravi A."/>
            <person name="Getino M."/>
            <person name="Pursley I."/>
            <person name="Horton D.L."/>
            <person name="Alikhan N.-F."/>
            <person name="Baker D."/>
            <person name="Gharbi K."/>
            <person name="Hall N."/>
            <person name="Watson M."/>
            <person name="Adriaenssens E.M."/>
            <person name="Foster-Nyarko E."/>
            <person name="Jarju S."/>
            <person name="Secka A."/>
            <person name="Antonio M."/>
            <person name="Oren A."/>
            <person name="Chaudhuri R."/>
            <person name="La Ragione R.M."/>
            <person name="Hildebrand F."/>
            <person name="Pallen M.J."/>
        </authorList>
    </citation>
    <scope>NUCLEOTIDE SEQUENCE [LARGE SCALE GENOMIC DNA]</scope>
    <source>
        <strain evidence="2 3">Sa1CUA4</strain>
    </source>
</reference>
<evidence type="ECO:0000256" key="1">
    <source>
        <dbReference type="SAM" id="MobiDB-lite"/>
    </source>
</evidence>
<organism evidence="2 3">
    <name type="scientific">Microbacterium gallinarum</name>
    <dbReference type="NCBI Taxonomy" id="2762209"/>
    <lineage>
        <taxon>Bacteria</taxon>
        <taxon>Bacillati</taxon>
        <taxon>Actinomycetota</taxon>
        <taxon>Actinomycetes</taxon>
        <taxon>Micrococcales</taxon>
        <taxon>Microbacteriaceae</taxon>
        <taxon>Microbacterium</taxon>
    </lineage>
</organism>
<proteinExistence type="predicted"/>
<comment type="caution">
    <text evidence="2">The sequence shown here is derived from an EMBL/GenBank/DDBJ whole genome shotgun (WGS) entry which is preliminary data.</text>
</comment>
<feature type="compositionally biased region" description="Pro residues" evidence="1">
    <location>
        <begin position="1"/>
        <end position="10"/>
    </location>
</feature>